<protein>
    <submittedName>
        <fullName evidence="3">Uncharacterized protein</fullName>
    </submittedName>
</protein>
<evidence type="ECO:0000256" key="2">
    <source>
        <dbReference type="SAM" id="SignalP"/>
    </source>
</evidence>
<evidence type="ECO:0000256" key="1">
    <source>
        <dbReference type="SAM" id="MobiDB-lite"/>
    </source>
</evidence>
<sequence length="207" mass="22370">MNQLRLLVLGALAAFCLLGRPSQAQVVEVARSGDWINYEGRSSQGDRMCGIRSGGISSRSMFIKYFEGNNTFSFQIYNAAWTIPSEVNVRVAVELGSTYRSSDLQAIGHPREDLLPARVEFSVLFEGSGEFWTAFRQASTGRLIFLTGNEGSWRISLAGSNAATSTMSSCIQRLNQGTRPFDAGRVPGAQGSATSTPFDVPAGALKD</sequence>
<reference evidence="3 4" key="1">
    <citation type="submission" date="2020-03" db="EMBL/GenBank/DDBJ databases">
        <title>Roseomonas selenitidurans sp. nov. isolated from soil.</title>
        <authorList>
            <person name="Liu H."/>
        </authorList>
    </citation>
    <scope>NUCLEOTIDE SEQUENCE [LARGE SCALE GENOMIC DNA]</scope>
    <source>
        <strain evidence="3 4">JCM 15073</strain>
    </source>
</reference>
<dbReference type="EMBL" id="JAAVTX010000001">
    <property type="protein sequence ID" value="NKE43912.1"/>
    <property type="molecule type" value="Genomic_DNA"/>
</dbReference>
<gene>
    <name evidence="3" type="ORF">HB662_03925</name>
</gene>
<name>A0ABX1EWJ4_9PROT</name>
<organism evidence="3 4">
    <name type="scientific">Falsiroseomonas frigidaquae</name>
    <dbReference type="NCBI Taxonomy" id="487318"/>
    <lineage>
        <taxon>Bacteria</taxon>
        <taxon>Pseudomonadati</taxon>
        <taxon>Pseudomonadota</taxon>
        <taxon>Alphaproteobacteria</taxon>
        <taxon>Acetobacterales</taxon>
        <taxon>Roseomonadaceae</taxon>
        <taxon>Falsiroseomonas</taxon>
    </lineage>
</organism>
<keyword evidence="4" id="KW-1185">Reference proteome</keyword>
<dbReference type="RefSeq" id="WP_168047317.1">
    <property type="nucleotide sequence ID" value="NZ_JAATJR010000001.1"/>
</dbReference>
<evidence type="ECO:0000313" key="3">
    <source>
        <dbReference type="EMBL" id="NKE43912.1"/>
    </source>
</evidence>
<dbReference type="Proteomes" id="UP000765160">
    <property type="component" value="Unassembled WGS sequence"/>
</dbReference>
<comment type="caution">
    <text evidence="3">The sequence shown here is derived from an EMBL/GenBank/DDBJ whole genome shotgun (WGS) entry which is preliminary data.</text>
</comment>
<accession>A0ABX1EWJ4</accession>
<evidence type="ECO:0000313" key="4">
    <source>
        <dbReference type="Proteomes" id="UP000765160"/>
    </source>
</evidence>
<proteinExistence type="predicted"/>
<keyword evidence="2" id="KW-0732">Signal</keyword>
<feature type="chain" id="PRO_5045892998" evidence="2">
    <location>
        <begin position="25"/>
        <end position="207"/>
    </location>
</feature>
<feature type="region of interest" description="Disordered" evidence="1">
    <location>
        <begin position="181"/>
        <end position="207"/>
    </location>
</feature>
<feature type="signal peptide" evidence="2">
    <location>
        <begin position="1"/>
        <end position="24"/>
    </location>
</feature>